<protein>
    <submittedName>
        <fullName evidence="1">Uncharacterized protein</fullName>
    </submittedName>
</protein>
<name>A0A0E9PTJ3_ANGAN</name>
<reference evidence="1" key="1">
    <citation type="submission" date="2014-11" db="EMBL/GenBank/DDBJ databases">
        <authorList>
            <person name="Amaro Gonzalez C."/>
        </authorList>
    </citation>
    <scope>NUCLEOTIDE SEQUENCE</scope>
</reference>
<dbReference type="EMBL" id="GBXM01101182">
    <property type="protein sequence ID" value="JAH07395.1"/>
    <property type="molecule type" value="Transcribed_RNA"/>
</dbReference>
<sequence>MKYKLFKNMPQSRLAKATILSSTFL</sequence>
<evidence type="ECO:0000313" key="1">
    <source>
        <dbReference type="EMBL" id="JAH07395.1"/>
    </source>
</evidence>
<proteinExistence type="predicted"/>
<organism evidence="1">
    <name type="scientific">Anguilla anguilla</name>
    <name type="common">European freshwater eel</name>
    <name type="synonym">Muraena anguilla</name>
    <dbReference type="NCBI Taxonomy" id="7936"/>
    <lineage>
        <taxon>Eukaryota</taxon>
        <taxon>Metazoa</taxon>
        <taxon>Chordata</taxon>
        <taxon>Craniata</taxon>
        <taxon>Vertebrata</taxon>
        <taxon>Euteleostomi</taxon>
        <taxon>Actinopterygii</taxon>
        <taxon>Neopterygii</taxon>
        <taxon>Teleostei</taxon>
        <taxon>Anguilliformes</taxon>
        <taxon>Anguillidae</taxon>
        <taxon>Anguilla</taxon>
    </lineage>
</organism>
<reference evidence="1" key="2">
    <citation type="journal article" date="2015" name="Fish Shellfish Immunol.">
        <title>Early steps in the European eel (Anguilla anguilla)-Vibrio vulnificus interaction in the gills: Role of the RtxA13 toxin.</title>
        <authorList>
            <person name="Callol A."/>
            <person name="Pajuelo D."/>
            <person name="Ebbesson L."/>
            <person name="Teles M."/>
            <person name="MacKenzie S."/>
            <person name="Amaro C."/>
        </authorList>
    </citation>
    <scope>NUCLEOTIDE SEQUENCE</scope>
</reference>
<accession>A0A0E9PTJ3</accession>
<dbReference type="AlphaFoldDB" id="A0A0E9PTJ3"/>